<gene>
    <name evidence="2" type="ORF">GSF08_09750</name>
</gene>
<feature type="coiled-coil region" evidence="1">
    <location>
        <begin position="32"/>
        <end position="76"/>
    </location>
</feature>
<dbReference type="Proteomes" id="UP000434036">
    <property type="component" value="Unassembled WGS sequence"/>
</dbReference>
<dbReference type="EMBL" id="WUUQ01000004">
    <property type="protein sequence ID" value="MXQ74219.1"/>
    <property type="molecule type" value="Genomic_DNA"/>
</dbReference>
<proteinExistence type="predicted"/>
<keyword evidence="3" id="KW-1185">Reference proteome</keyword>
<reference evidence="2 3" key="1">
    <citation type="submission" date="2019-12" db="EMBL/GenBank/DDBJ databases">
        <authorList>
            <person name="Yang R."/>
        </authorList>
    </citation>
    <scope>NUCLEOTIDE SEQUENCE [LARGE SCALE GENOMIC DNA]</scope>
    <source>
        <strain evidence="2 3">DONG20-135</strain>
    </source>
</reference>
<evidence type="ECO:0000313" key="2">
    <source>
        <dbReference type="EMBL" id="MXQ74219.1"/>
    </source>
</evidence>
<sequence>MKEQLKLMGLDDSQIHGVMALITQKMITRHRFNQVNERRKNAELRVVFLKERIQELEREAERYSMLKQELHILENAVKVRKEQSEREQQKLMLNLMNQCIQDEMLKQKIKTCMYEEDK</sequence>
<evidence type="ECO:0000256" key="1">
    <source>
        <dbReference type="SAM" id="Coils"/>
    </source>
</evidence>
<keyword evidence="1" id="KW-0175">Coiled coil</keyword>
<evidence type="ECO:0000313" key="3">
    <source>
        <dbReference type="Proteomes" id="UP000434036"/>
    </source>
</evidence>
<dbReference type="RefSeq" id="WP_160625611.1">
    <property type="nucleotide sequence ID" value="NZ_WUUQ01000004.1"/>
</dbReference>
<accession>A0A6N8UCJ2</accession>
<name>A0A6N8UCJ2_9FIRM</name>
<organism evidence="2 3">
    <name type="scientific">Copranaerobaculum intestinale</name>
    <dbReference type="NCBI Taxonomy" id="2692629"/>
    <lineage>
        <taxon>Bacteria</taxon>
        <taxon>Bacillati</taxon>
        <taxon>Bacillota</taxon>
        <taxon>Erysipelotrichia</taxon>
        <taxon>Erysipelotrichales</taxon>
        <taxon>Erysipelotrichaceae</taxon>
        <taxon>Copranaerobaculum</taxon>
    </lineage>
</organism>
<protein>
    <submittedName>
        <fullName evidence="2">Uncharacterized protein</fullName>
    </submittedName>
</protein>
<reference evidence="2 3" key="2">
    <citation type="submission" date="2020-01" db="EMBL/GenBank/DDBJ databases">
        <title>Clostridiaceae sp. nov. isolated from the gut of human by culturomics.</title>
        <authorList>
            <person name="Chang Y."/>
        </authorList>
    </citation>
    <scope>NUCLEOTIDE SEQUENCE [LARGE SCALE GENOMIC DNA]</scope>
    <source>
        <strain evidence="2 3">DONG20-135</strain>
    </source>
</reference>
<comment type="caution">
    <text evidence="2">The sequence shown here is derived from an EMBL/GenBank/DDBJ whole genome shotgun (WGS) entry which is preliminary data.</text>
</comment>
<dbReference type="AlphaFoldDB" id="A0A6N8UCJ2"/>